<evidence type="ECO:0000313" key="3">
    <source>
        <dbReference type="Proteomes" id="UP001523566"/>
    </source>
</evidence>
<sequence length="174" mass="19459">MKNIVVTYKSHYGTTKQYAQWIAEELGATLLERKEATPAELQKYDLVIHGGGLYASGILGIDLVVKNPINNLIVFTVGMANPETTDYTEIVHKNIPEGLREKTKVFHLRGGMDYGKLSLPHRGMMAMMKKMTIDKKAEAELTDEDIAFKDSYGGNVHFIDRASIAPLIQYAQEL</sequence>
<dbReference type="SUPFAM" id="SSF52218">
    <property type="entry name" value="Flavoproteins"/>
    <property type="match status" value="1"/>
</dbReference>
<evidence type="ECO:0000313" key="2">
    <source>
        <dbReference type="EMBL" id="MCP1103329.1"/>
    </source>
</evidence>
<name>A0ABT1ECF3_9FIRM</name>
<proteinExistence type="predicted"/>
<dbReference type="PANTHER" id="PTHR38030">
    <property type="entry name" value="PROTOPORPHYRINOGEN IX DEHYDROGENASE [MENAQUINONE]"/>
    <property type="match status" value="1"/>
</dbReference>
<organism evidence="2 3">
    <name type="scientific">Aequitasia blattaphilus</name>
    <dbReference type="NCBI Taxonomy" id="2949332"/>
    <lineage>
        <taxon>Bacteria</taxon>
        <taxon>Bacillati</taxon>
        <taxon>Bacillota</taxon>
        <taxon>Clostridia</taxon>
        <taxon>Lachnospirales</taxon>
        <taxon>Lachnospiraceae</taxon>
        <taxon>Aequitasia</taxon>
    </lineage>
</organism>
<reference evidence="2 3" key="1">
    <citation type="journal article" date="2022" name="Genome Biol. Evol.">
        <title>Host diet, physiology and behaviors set the stage for Lachnospiraceae cladogenesis.</title>
        <authorList>
            <person name="Vera-Ponce De Leon A."/>
            <person name="Schneider M."/>
            <person name="Jahnes B.C."/>
            <person name="Sadowski V."/>
            <person name="Camuy-Velez L.A."/>
            <person name="Duan J."/>
            <person name="Sabree Z.L."/>
        </authorList>
    </citation>
    <scope>NUCLEOTIDE SEQUENCE [LARGE SCALE GENOMIC DNA]</scope>
    <source>
        <strain evidence="2 3">PAL113</strain>
    </source>
</reference>
<gene>
    <name evidence="2" type="ORF">NK125_13030</name>
</gene>
<dbReference type="InterPro" id="IPR052200">
    <property type="entry name" value="Protoporphyrinogen_IX_DH"/>
</dbReference>
<dbReference type="PANTHER" id="PTHR38030:SF2">
    <property type="entry name" value="PROTOPORPHYRINOGEN IX DEHYDROGENASE [QUINONE]"/>
    <property type="match status" value="1"/>
</dbReference>
<dbReference type="EMBL" id="JAMZFW010000023">
    <property type="protein sequence ID" value="MCP1103329.1"/>
    <property type="molecule type" value="Genomic_DNA"/>
</dbReference>
<dbReference type="Gene3D" id="3.40.50.360">
    <property type="match status" value="1"/>
</dbReference>
<protein>
    <submittedName>
        <fullName evidence="2">Flavodoxin domain-containing protein</fullName>
    </submittedName>
</protein>
<feature type="domain" description="Flavodoxin" evidence="1">
    <location>
        <begin position="6"/>
        <end position="136"/>
    </location>
</feature>
<dbReference type="Pfam" id="PF12724">
    <property type="entry name" value="Flavodoxin_5"/>
    <property type="match status" value="1"/>
</dbReference>
<dbReference type="Proteomes" id="UP001523566">
    <property type="component" value="Unassembled WGS sequence"/>
</dbReference>
<dbReference type="InterPro" id="IPR029039">
    <property type="entry name" value="Flavoprotein-like_sf"/>
</dbReference>
<evidence type="ECO:0000259" key="1">
    <source>
        <dbReference type="Pfam" id="PF12724"/>
    </source>
</evidence>
<accession>A0ABT1ECF3</accession>
<dbReference type="RefSeq" id="WP_262067104.1">
    <property type="nucleotide sequence ID" value="NZ_JAMXOD010000023.1"/>
</dbReference>
<dbReference type="InterPro" id="IPR026816">
    <property type="entry name" value="Flavodoxin_dom"/>
</dbReference>
<keyword evidence="3" id="KW-1185">Reference proteome</keyword>
<comment type="caution">
    <text evidence="2">The sequence shown here is derived from an EMBL/GenBank/DDBJ whole genome shotgun (WGS) entry which is preliminary data.</text>
</comment>